<evidence type="ECO:0000256" key="3">
    <source>
        <dbReference type="ARBA" id="ARBA00022701"/>
    </source>
</evidence>
<dbReference type="InterPro" id="IPR003960">
    <property type="entry name" value="ATPase_AAA_CS"/>
</dbReference>
<dbReference type="InterPro" id="IPR003959">
    <property type="entry name" value="ATPase_AAA_core"/>
</dbReference>
<keyword evidence="3" id="KW-0493">Microtubule</keyword>
<keyword evidence="7" id="KW-0413">Isomerase</keyword>
<dbReference type="Pfam" id="PF00004">
    <property type="entry name" value="AAA"/>
    <property type="match status" value="1"/>
</dbReference>
<evidence type="ECO:0000256" key="9">
    <source>
        <dbReference type="SAM" id="MobiDB-lite"/>
    </source>
</evidence>
<evidence type="ECO:0000313" key="11">
    <source>
        <dbReference type="EMBL" id="KAF2879219.1"/>
    </source>
</evidence>
<comment type="subcellular location">
    <subcellularLocation>
        <location evidence="1">Cytoplasm</location>
        <location evidence="1">Cytoskeleton</location>
        <location evidence="1">Spindle pole</location>
    </subcellularLocation>
</comment>
<keyword evidence="4 8" id="KW-0547">Nucleotide-binding</keyword>
<evidence type="ECO:0000256" key="8">
    <source>
        <dbReference type="RuleBase" id="RU003651"/>
    </source>
</evidence>
<dbReference type="InterPro" id="IPR027417">
    <property type="entry name" value="P-loop_NTPase"/>
</dbReference>
<dbReference type="Proteomes" id="UP000801492">
    <property type="component" value="Unassembled WGS sequence"/>
</dbReference>
<reference evidence="11" key="1">
    <citation type="submission" date="2019-08" db="EMBL/GenBank/DDBJ databases">
        <title>The genome of the North American firefly Photinus pyralis.</title>
        <authorList>
            <consortium name="Photinus pyralis genome working group"/>
            <person name="Fallon T.R."/>
            <person name="Sander Lower S.E."/>
            <person name="Weng J.-K."/>
        </authorList>
    </citation>
    <scope>NUCLEOTIDE SEQUENCE</scope>
    <source>
        <strain evidence="11">TRF0915ILg1</strain>
        <tissue evidence="11">Whole body</tissue>
    </source>
</reference>
<dbReference type="GO" id="GO:0005874">
    <property type="term" value="C:microtubule"/>
    <property type="evidence" value="ECO:0007669"/>
    <property type="project" value="UniProtKB-KW"/>
</dbReference>
<evidence type="ECO:0000256" key="7">
    <source>
        <dbReference type="ARBA" id="ARBA00023235"/>
    </source>
</evidence>
<dbReference type="InterPro" id="IPR006594">
    <property type="entry name" value="LisH"/>
</dbReference>
<protein>
    <recommendedName>
        <fullName evidence="10">AAA+ ATPase domain-containing protein</fullName>
    </recommendedName>
</protein>
<keyword evidence="2" id="KW-0963">Cytoplasm</keyword>
<evidence type="ECO:0000313" key="12">
    <source>
        <dbReference type="Proteomes" id="UP000801492"/>
    </source>
</evidence>
<name>A0A8K0C3Y3_IGNLU</name>
<proteinExistence type="inferred from homology"/>
<dbReference type="Pfam" id="PF17862">
    <property type="entry name" value="AAA_lid_3"/>
    <property type="match status" value="1"/>
</dbReference>
<dbReference type="AlphaFoldDB" id="A0A8K0C3Y3"/>
<dbReference type="PROSITE" id="PS00674">
    <property type="entry name" value="AAA"/>
    <property type="match status" value="1"/>
</dbReference>
<sequence>MEGCSEFLSAAGTNSALQKNSRDRVKKEALERKRSVLYLISSYLKQHNLHATLECLTNEAQLSTDVEVCDNIDLDTILQEYQSYYFAKFNKTPKITKTVKYPVRLLPQSNNNNRETASVNNSKRRSSLTIPSSATVKTQHQQQQTQPETVVNDFQFEIRRLLCNNGETIVTSTSITENQNIPSKSLCDFEGYSCEWREIADVILKEIIPNNLGVTWDDCVGLQKSVELLKESVVYPLIYPELFSGLITPWKGVLLYGPPGTGKTLLSRAVACEGKTTFFNLTSSCFVNKWRGESEKMIKVLFDVARFYAPSTIFIDELDALACGHSDYQHDASRRFKSELLTQLDGILREDDKVFVLATTNKPWDLDAAILRRFEKRILVDLPNEKTRKEIFRYYFYKNRNHFSDADFVAMSKISVDFSGSDIRTACREACMRKLREVVDKIESKQIAVENLKLEGPTMEDIIEAIESIRPVTNSRLQGKYLKWHDEFGCH</sequence>
<dbReference type="Gene3D" id="3.40.50.300">
    <property type="entry name" value="P-loop containing nucleotide triphosphate hydrolases"/>
    <property type="match status" value="1"/>
</dbReference>
<evidence type="ECO:0000256" key="4">
    <source>
        <dbReference type="ARBA" id="ARBA00022741"/>
    </source>
</evidence>
<keyword evidence="12" id="KW-1185">Reference proteome</keyword>
<dbReference type="InterPro" id="IPR003593">
    <property type="entry name" value="AAA+_ATPase"/>
</dbReference>
<evidence type="ECO:0000256" key="5">
    <source>
        <dbReference type="ARBA" id="ARBA00022840"/>
    </source>
</evidence>
<dbReference type="InterPro" id="IPR041569">
    <property type="entry name" value="AAA_lid_3"/>
</dbReference>
<organism evidence="11 12">
    <name type="scientific">Ignelater luminosus</name>
    <name type="common">Cucubano</name>
    <name type="synonym">Pyrophorus luminosus</name>
    <dbReference type="NCBI Taxonomy" id="2038154"/>
    <lineage>
        <taxon>Eukaryota</taxon>
        <taxon>Metazoa</taxon>
        <taxon>Ecdysozoa</taxon>
        <taxon>Arthropoda</taxon>
        <taxon>Hexapoda</taxon>
        <taxon>Insecta</taxon>
        <taxon>Pterygota</taxon>
        <taxon>Neoptera</taxon>
        <taxon>Endopterygota</taxon>
        <taxon>Coleoptera</taxon>
        <taxon>Polyphaga</taxon>
        <taxon>Elateriformia</taxon>
        <taxon>Elateroidea</taxon>
        <taxon>Elateridae</taxon>
        <taxon>Agrypninae</taxon>
        <taxon>Pyrophorini</taxon>
        <taxon>Ignelater</taxon>
    </lineage>
</organism>
<dbReference type="GO" id="GO:0016887">
    <property type="term" value="F:ATP hydrolysis activity"/>
    <property type="evidence" value="ECO:0007669"/>
    <property type="project" value="InterPro"/>
</dbReference>
<dbReference type="SMART" id="SM00382">
    <property type="entry name" value="AAA"/>
    <property type="match status" value="1"/>
</dbReference>
<gene>
    <name evidence="11" type="ORF">ILUMI_26949</name>
</gene>
<dbReference type="PANTHER" id="PTHR23074:SF78">
    <property type="entry name" value="KATANIN P60 ATPASE-CONTAINING SUBUNIT A-LIKE 2"/>
    <property type="match status" value="1"/>
</dbReference>
<feature type="domain" description="AAA+ ATPase" evidence="10">
    <location>
        <begin position="249"/>
        <end position="384"/>
    </location>
</feature>
<accession>A0A8K0C3Y3</accession>
<dbReference type="SMART" id="SM00667">
    <property type="entry name" value="LisH"/>
    <property type="match status" value="1"/>
</dbReference>
<dbReference type="GO" id="GO:0005524">
    <property type="term" value="F:ATP binding"/>
    <property type="evidence" value="ECO:0007669"/>
    <property type="project" value="UniProtKB-KW"/>
</dbReference>
<evidence type="ECO:0000256" key="2">
    <source>
        <dbReference type="ARBA" id="ARBA00022490"/>
    </source>
</evidence>
<dbReference type="InterPro" id="IPR050304">
    <property type="entry name" value="MT-severing_AAA_ATPase"/>
</dbReference>
<dbReference type="GO" id="GO:0016853">
    <property type="term" value="F:isomerase activity"/>
    <property type="evidence" value="ECO:0007669"/>
    <property type="project" value="UniProtKB-KW"/>
</dbReference>
<dbReference type="EMBL" id="VTPC01091208">
    <property type="protein sequence ID" value="KAF2879219.1"/>
    <property type="molecule type" value="Genomic_DNA"/>
</dbReference>
<dbReference type="FunFam" id="3.40.50.300:FF:001003">
    <property type="entry name" value="Vacuolar protein sorting-associated protein 4"/>
    <property type="match status" value="1"/>
</dbReference>
<dbReference type="OrthoDB" id="191529at2759"/>
<comment type="caution">
    <text evidence="11">The sequence shown here is derived from an EMBL/GenBank/DDBJ whole genome shotgun (WGS) entry which is preliminary data.</text>
</comment>
<dbReference type="PANTHER" id="PTHR23074">
    <property type="entry name" value="AAA DOMAIN-CONTAINING"/>
    <property type="match status" value="1"/>
</dbReference>
<keyword evidence="5 8" id="KW-0067">ATP-binding</keyword>
<comment type="similarity">
    <text evidence="8">Belongs to the AAA ATPase family.</text>
</comment>
<keyword evidence="6" id="KW-0206">Cytoskeleton</keyword>
<dbReference type="SUPFAM" id="SSF52540">
    <property type="entry name" value="P-loop containing nucleoside triphosphate hydrolases"/>
    <property type="match status" value="1"/>
</dbReference>
<dbReference type="Gene3D" id="1.10.8.60">
    <property type="match status" value="1"/>
</dbReference>
<feature type="compositionally biased region" description="Polar residues" evidence="9">
    <location>
        <begin position="107"/>
        <end position="137"/>
    </location>
</feature>
<feature type="region of interest" description="Disordered" evidence="9">
    <location>
        <begin position="106"/>
        <end position="147"/>
    </location>
</feature>
<evidence type="ECO:0000256" key="6">
    <source>
        <dbReference type="ARBA" id="ARBA00023212"/>
    </source>
</evidence>
<evidence type="ECO:0000259" key="10">
    <source>
        <dbReference type="SMART" id="SM00382"/>
    </source>
</evidence>
<dbReference type="GO" id="GO:0000922">
    <property type="term" value="C:spindle pole"/>
    <property type="evidence" value="ECO:0007669"/>
    <property type="project" value="UniProtKB-SubCell"/>
</dbReference>
<dbReference type="PROSITE" id="PS50896">
    <property type="entry name" value="LISH"/>
    <property type="match status" value="1"/>
</dbReference>
<evidence type="ECO:0000256" key="1">
    <source>
        <dbReference type="ARBA" id="ARBA00004647"/>
    </source>
</evidence>